<evidence type="ECO:0000256" key="2">
    <source>
        <dbReference type="ARBA" id="ARBA00022490"/>
    </source>
</evidence>
<dbReference type="GO" id="GO:0005737">
    <property type="term" value="C:cytoplasm"/>
    <property type="evidence" value="ECO:0007669"/>
    <property type="project" value="UniProtKB-SubCell"/>
</dbReference>
<dbReference type="RefSeq" id="WP_103297049.1">
    <property type="nucleotide sequence ID" value="NZ_PPQT01000007.1"/>
</dbReference>
<dbReference type="EMBL" id="UHDO01000001">
    <property type="protein sequence ID" value="SUM43139.1"/>
    <property type="molecule type" value="Genomic_DNA"/>
</dbReference>
<evidence type="ECO:0000313" key="7">
    <source>
        <dbReference type="EMBL" id="SUM43139.1"/>
    </source>
</evidence>
<protein>
    <submittedName>
        <fullName evidence="7">LytTr DNA-binding domain protein</fullName>
    </submittedName>
    <submittedName>
        <fullName evidence="8">Response regulator transcription factor</fullName>
    </submittedName>
</protein>
<evidence type="ECO:0000259" key="6">
    <source>
        <dbReference type="PROSITE" id="PS50930"/>
    </source>
</evidence>
<dbReference type="OrthoDB" id="9808614at2"/>
<evidence type="ECO:0000313" key="10">
    <source>
        <dbReference type="Proteomes" id="UP000297598"/>
    </source>
</evidence>
<accession>A0A380FW75</accession>
<evidence type="ECO:0000256" key="5">
    <source>
        <dbReference type="ARBA" id="ARBA00023163"/>
    </source>
</evidence>
<gene>
    <name evidence="8" type="ORF">BJR09_01980</name>
    <name evidence="7" type="ORF">NCTC13830_00664</name>
</gene>
<dbReference type="Gene3D" id="2.40.50.1020">
    <property type="entry name" value="LytTr DNA-binding domain"/>
    <property type="match status" value="1"/>
</dbReference>
<dbReference type="InterPro" id="IPR007492">
    <property type="entry name" value="LytTR_DNA-bd_dom"/>
</dbReference>
<evidence type="ECO:0000256" key="3">
    <source>
        <dbReference type="ARBA" id="ARBA00023015"/>
    </source>
</evidence>
<sequence length="146" mass="17345">MKVKLFISPEEKEKFVAIHGPQLDNDIQKIIKHIEDLDKLKQLNGKYNDEIYILDVETITSFRTHKNQVVAIQNNQNFILKERLYELETYLPTSFIRISKSEIVNINKIKKLQLEPNGLIRMYLDNANYTYSSRRYLKSIKERLSL</sequence>
<dbReference type="SMART" id="SM00850">
    <property type="entry name" value="LytTR"/>
    <property type="match status" value="1"/>
</dbReference>
<evidence type="ECO:0000313" key="8">
    <source>
        <dbReference type="EMBL" id="TGE19173.1"/>
    </source>
</evidence>
<proteinExistence type="predicted"/>
<dbReference type="EMBL" id="SRLS01000002">
    <property type="protein sequence ID" value="TGE19173.1"/>
    <property type="molecule type" value="Genomic_DNA"/>
</dbReference>
<dbReference type="Pfam" id="PF04397">
    <property type="entry name" value="LytTR"/>
    <property type="match status" value="1"/>
</dbReference>
<dbReference type="Proteomes" id="UP000254047">
    <property type="component" value="Unassembled WGS sequence"/>
</dbReference>
<evidence type="ECO:0000256" key="1">
    <source>
        <dbReference type="ARBA" id="ARBA00004496"/>
    </source>
</evidence>
<keyword evidence="10" id="KW-1185">Reference proteome</keyword>
<reference evidence="8 10" key="2">
    <citation type="submission" date="2019-04" db="EMBL/GenBank/DDBJ databases">
        <title>Genomic characterization of Staphylococcus petrasii strains.</title>
        <authorList>
            <person name="Vrbovska V."/>
            <person name="Kovarovic V."/>
            <person name="Maslanova I."/>
            <person name="Indrakova A."/>
            <person name="Petras P."/>
            <person name="Sedo O."/>
            <person name="Svec P."/>
            <person name="Fisarova L."/>
            <person name="Sedlacek I."/>
            <person name="Doskar J."/>
            <person name="Pantucek R."/>
        </authorList>
    </citation>
    <scope>NUCLEOTIDE SEQUENCE [LARGE SCALE GENOMIC DNA]</scope>
    <source>
        <strain evidence="8 10">P5404</strain>
    </source>
</reference>
<dbReference type="PANTHER" id="PTHR37299:SF2">
    <property type="entry name" value="HTH LYTTR-TYPE DOMAIN-CONTAINING PROTEIN"/>
    <property type="match status" value="1"/>
</dbReference>
<name>A0A380FW75_9STAP</name>
<keyword evidence="2" id="KW-0963">Cytoplasm</keyword>
<keyword evidence="3" id="KW-0805">Transcription regulation</keyword>
<keyword evidence="5" id="KW-0804">Transcription</keyword>
<dbReference type="GO" id="GO:0003677">
    <property type="term" value="F:DNA binding"/>
    <property type="evidence" value="ECO:0007669"/>
    <property type="project" value="UniProtKB-KW"/>
</dbReference>
<dbReference type="InterPro" id="IPR046947">
    <property type="entry name" value="LytR-like"/>
</dbReference>
<dbReference type="GO" id="GO:0000156">
    <property type="term" value="F:phosphorelay response regulator activity"/>
    <property type="evidence" value="ECO:0007669"/>
    <property type="project" value="InterPro"/>
</dbReference>
<dbReference type="AlphaFoldDB" id="A0A380FW75"/>
<evidence type="ECO:0000256" key="4">
    <source>
        <dbReference type="ARBA" id="ARBA00023125"/>
    </source>
</evidence>
<dbReference type="PANTHER" id="PTHR37299">
    <property type="entry name" value="TRANSCRIPTIONAL REGULATOR-RELATED"/>
    <property type="match status" value="1"/>
</dbReference>
<reference evidence="7 9" key="1">
    <citation type="submission" date="2018-06" db="EMBL/GenBank/DDBJ databases">
        <authorList>
            <consortium name="Pathogen Informatics"/>
            <person name="Doyle S."/>
        </authorList>
    </citation>
    <scope>NUCLEOTIDE SEQUENCE [LARGE SCALE GENOMIC DNA]</scope>
    <source>
        <strain evidence="7 9">NCTC13830</strain>
    </source>
</reference>
<dbReference type="Proteomes" id="UP000297598">
    <property type="component" value="Unassembled WGS sequence"/>
</dbReference>
<comment type="subcellular location">
    <subcellularLocation>
        <location evidence="1">Cytoplasm</location>
    </subcellularLocation>
</comment>
<evidence type="ECO:0000313" key="9">
    <source>
        <dbReference type="Proteomes" id="UP000254047"/>
    </source>
</evidence>
<organism evidence="7 9">
    <name type="scientific">Staphylococcus petrasii</name>
    <dbReference type="NCBI Taxonomy" id="1276936"/>
    <lineage>
        <taxon>Bacteria</taxon>
        <taxon>Bacillati</taxon>
        <taxon>Bacillota</taxon>
        <taxon>Bacilli</taxon>
        <taxon>Bacillales</taxon>
        <taxon>Staphylococcaceae</taxon>
        <taxon>Staphylococcus</taxon>
    </lineage>
</organism>
<keyword evidence="4 7" id="KW-0238">DNA-binding</keyword>
<feature type="domain" description="HTH LytTR-type" evidence="6">
    <location>
        <begin position="43"/>
        <end position="146"/>
    </location>
</feature>
<dbReference type="PROSITE" id="PS50930">
    <property type="entry name" value="HTH_LYTTR"/>
    <property type="match status" value="1"/>
</dbReference>